<dbReference type="GeneID" id="25301311"/>
<feature type="region of interest" description="Disordered" evidence="1">
    <location>
        <begin position="1"/>
        <end position="394"/>
    </location>
</feature>
<dbReference type="HOGENOM" id="CLU_021433_1_1_1"/>
<proteinExistence type="predicted"/>
<dbReference type="GO" id="GO:0005634">
    <property type="term" value="C:nucleus"/>
    <property type="evidence" value="ECO:0007669"/>
    <property type="project" value="TreeGrafter"/>
</dbReference>
<keyword evidence="4" id="KW-1185">Reference proteome</keyword>
<dbReference type="AlphaFoldDB" id="A0A0D2H6E4"/>
<feature type="compositionally biased region" description="Acidic residues" evidence="1">
    <location>
        <begin position="423"/>
        <end position="441"/>
    </location>
</feature>
<evidence type="ECO:0000313" key="4">
    <source>
        <dbReference type="Proteomes" id="UP000053029"/>
    </source>
</evidence>
<dbReference type="PANTHER" id="PTHR14689:SF0">
    <property type="entry name" value="COILED-COIL DOMAIN-CONTAINING PROTEIN 82"/>
    <property type="match status" value="1"/>
</dbReference>
<protein>
    <submittedName>
        <fullName evidence="3">Unplaced genomic scaffold supercont1.1, whole genome shotgun sequence</fullName>
    </submittedName>
</protein>
<dbReference type="STRING" id="1442368.A0A0D2H6E4"/>
<feature type="region of interest" description="Disordered" evidence="1">
    <location>
        <begin position="577"/>
        <end position="602"/>
    </location>
</feature>
<feature type="compositionally biased region" description="Acidic residues" evidence="1">
    <location>
        <begin position="281"/>
        <end position="297"/>
    </location>
</feature>
<dbReference type="RefSeq" id="XP_013290233.1">
    <property type="nucleotide sequence ID" value="XM_013434779.1"/>
</dbReference>
<dbReference type="EMBL" id="KN846969">
    <property type="protein sequence ID" value="KIW86425.1"/>
    <property type="molecule type" value="Genomic_DNA"/>
</dbReference>
<gene>
    <name evidence="3" type="ORF">Z517_01821</name>
</gene>
<feature type="domain" description="DUF4211" evidence="2">
    <location>
        <begin position="438"/>
        <end position="574"/>
    </location>
</feature>
<name>A0A0D2H6E4_9EURO</name>
<dbReference type="Proteomes" id="UP000053029">
    <property type="component" value="Unassembled WGS sequence"/>
</dbReference>
<feature type="compositionally biased region" description="Acidic residues" evidence="1">
    <location>
        <begin position="577"/>
        <end position="589"/>
    </location>
</feature>
<feature type="compositionally biased region" description="Basic and acidic residues" evidence="1">
    <location>
        <begin position="83"/>
        <end position="93"/>
    </location>
</feature>
<dbReference type="PANTHER" id="PTHR14689">
    <property type="entry name" value="PHORBOL-ESTER_DAG-TYPE DOMAIN-CONTAINING PROTEIN"/>
    <property type="match status" value="1"/>
</dbReference>
<evidence type="ECO:0000259" key="2">
    <source>
        <dbReference type="Pfam" id="PF13926"/>
    </source>
</evidence>
<feature type="compositionally biased region" description="Polar residues" evidence="1">
    <location>
        <begin position="131"/>
        <end position="141"/>
    </location>
</feature>
<dbReference type="InterPro" id="IPR025451">
    <property type="entry name" value="DUF4211"/>
</dbReference>
<feature type="compositionally biased region" description="Basic residues" evidence="1">
    <location>
        <begin position="171"/>
        <end position="182"/>
    </location>
</feature>
<sequence>MATRASGLNGPKRPFRDQKRQTRLQFSSLSSSPPGPGSPSPRVSDLRAGTAYKRSNTLPRRSDEPYPEPSYPPTLEVLADSHLQSHERSEELHQTLFPSSPTVHRVLQIDLSDGTDEDDLISPAQKKRKSSSTLPPTQTIILPSARKSKRLNPDSSPGEHEDSQLPSSSSPRRRSGRLRRRPSPSGGQSSRQLSRPGSSRSVPFADISSPAYRSTFSDIGSPETSDDDDPVMTSKPTTRRKARLDKEDPFIVNDDEDPFVIDQKSLARSTPKRKKGRGDDFVVDDEEVEFLSSEDENDRTRVQPPTKSRRLKLKHRSSKASRRRAREEQDELEEDLHDLQDSVQEAIEPRARTRGGPVTTQRDRAREHLQLLKRRRAGEKIPRVRDSDEESDEGLEGVDINFIGQPHLNVSSDQSSDPASDVDQVDDDEDRQEEEDDDFVVDDSKGRLGRPHSDMPLQFTSFASAKPRELFPHIIEWMVKNKIAPAFNRDDPVYNLAFDRLDDQVKAQAGSRLISAAWGTDFKRAILARPTMEVVALPGEDDEHMRTCDACNRTNNPARYEFVFSGAPYYKKTLEPVDNEDEDEDEGDEHDANNTTTYDENGHAISAQQTRFYLGRFCAANAEMGHKLTHWKYRLNESLMTYLKAQGVLSADAIVSREQRNKRKREKEAEKIVDSMQETGVIADFWREFENDLNDARLGMEDFEKRGGRSKGRVGAIRVTTGGLVREWNNDKYRLTKALESDSEQE</sequence>
<feature type="compositionally biased region" description="Low complexity" evidence="1">
    <location>
        <begin position="410"/>
        <end position="422"/>
    </location>
</feature>
<accession>A0A0D2H6E4</accession>
<dbReference type="OrthoDB" id="21499at2759"/>
<evidence type="ECO:0000313" key="3">
    <source>
        <dbReference type="EMBL" id="KIW86425.1"/>
    </source>
</evidence>
<organism evidence="3 4">
    <name type="scientific">Fonsecaea pedrosoi CBS 271.37</name>
    <dbReference type="NCBI Taxonomy" id="1442368"/>
    <lineage>
        <taxon>Eukaryota</taxon>
        <taxon>Fungi</taxon>
        <taxon>Dikarya</taxon>
        <taxon>Ascomycota</taxon>
        <taxon>Pezizomycotina</taxon>
        <taxon>Eurotiomycetes</taxon>
        <taxon>Chaetothyriomycetidae</taxon>
        <taxon>Chaetothyriales</taxon>
        <taxon>Herpotrichiellaceae</taxon>
        <taxon>Fonsecaea</taxon>
    </lineage>
</organism>
<feature type="region of interest" description="Disordered" evidence="1">
    <location>
        <begin position="406"/>
        <end position="452"/>
    </location>
</feature>
<dbReference type="Pfam" id="PF13926">
    <property type="entry name" value="DUF4211"/>
    <property type="match status" value="1"/>
</dbReference>
<evidence type="ECO:0000256" key="1">
    <source>
        <dbReference type="SAM" id="MobiDB-lite"/>
    </source>
</evidence>
<dbReference type="VEuPathDB" id="FungiDB:Z517_01821"/>
<feature type="compositionally biased region" description="Basic and acidic residues" evidence="1">
    <location>
        <begin position="361"/>
        <end position="370"/>
    </location>
</feature>
<reference evidence="3 4" key="1">
    <citation type="submission" date="2015-01" db="EMBL/GenBank/DDBJ databases">
        <title>The Genome Sequence of Fonsecaea pedrosoi CBS 271.37.</title>
        <authorList>
            <consortium name="The Broad Institute Genomics Platform"/>
            <person name="Cuomo C."/>
            <person name="de Hoog S."/>
            <person name="Gorbushina A."/>
            <person name="Stielow B."/>
            <person name="Teixiera M."/>
            <person name="Abouelleil A."/>
            <person name="Chapman S.B."/>
            <person name="Priest M."/>
            <person name="Young S.K."/>
            <person name="Wortman J."/>
            <person name="Nusbaum C."/>
            <person name="Birren B."/>
        </authorList>
    </citation>
    <scope>NUCLEOTIDE SEQUENCE [LARGE SCALE GENOMIC DNA]</scope>
    <source>
        <strain evidence="3 4">CBS 271.37</strain>
    </source>
</reference>
<feature type="compositionally biased region" description="Low complexity" evidence="1">
    <location>
        <begin position="183"/>
        <end position="201"/>
    </location>
</feature>
<feature type="compositionally biased region" description="Basic residues" evidence="1">
    <location>
        <begin position="307"/>
        <end position="324"/>
    </location>
</feature>